<dbReference type="OrthoDB" id="5234032at2759"/>
<sequence>MSDQDDSTLGSHQHQGGGSSPAQGSTTPSFTPKNQSYRHSQYAEAIANPLPEVVVAPEEGTELEPFPRLSEGGSDISNCSTRAVVEPDDLSDHRSAAVVYVGEKPTVWRKYRTTVIISLVVLIIALTGTIVGVVVGNASKNHSVGAIPSTSPTPTSASATMSTESSSVSSASPTGSEVPIPSQCADSSGFLTSVSFMGVKGAPGDGGWKTTFCGLAGNAKDCCACCYGKKDGCDSWAFYASSGFAGTRCALIVGWDTDENKDSTCPAGHDATVYFSTDSEHSSDVGATGPCGVIAD</sequence>
<accession>A0A2P5I097</accession>
<keyword evidence="2" id="KW-1133">Transmembrane helix</keyword>
<evidence type="ECO:0000313" key="3">
    <source>
        <dbReference type="EMBL" id="POS75889.1"/>
    </source>
</evidence>
<feature type="transmembrane region" description="Helical" evidence="2">
    <location>
        <begin position="114"/>
        <end position="135"/>
    </location>
</feature>
<evidence type="ECO:0000256" key="2">
    <source>
        <dbReference type="SAM" id="Phobius"/>
    </source>
</evidence>
<organism evidence="3 4">
    <name type="scientific">Diaporthe helianthi</name>
    <dbReference type="NCBI Taxonomy" id="158607"/>
    <lineage>
        <taxon>Eukaryota</taxon>
        <taxon>Fungi</taxon>
        <taxon>Dikarya</taxon>
        <taxon>Ascomycota</taxon>
        <taxon>Pezizomycotina</taxon>
        <taxon>Sordariomycetes</taxon>
        <taxon>Sordariomycetidae</taxon>
        <taxon>Diaporthales</taxon>
        <taxon>Diaporthaceae</taxon>
        <taxon>Diaporthe</taxon>
    </lineage>
</organism>
<comment type="caution">
    <text evidence="3">The sequence shown here is derived from an EMBL/GenBank/DDBJ whole genome shotgun (WGS) entry which is preliminary data.</text>
</comment>
<name>A0A2P5I097_DIAHE</name>
<keyword evidence="4" id="KW-1185">Reference proteome</keyword>
<dbReference type="InParanoid" id="A0A2P5I097"/>
<proteinExistence type="predicted"/>
<protein>
    <submittedName>
        <fullName evidence="3">Uncharacterized protein</fullName>
    </submittedName>
</protein>
<keyword evidence="2" id="KW-0812">Transmembrane</keyword>
<feature type="region of interest" description="Disordered" evidence="1">
    <location>
        <begin position="144"/>
        <end position="181"/>
    </location>
</feature>
<feature type="region of interest" description="Disordered" evidence="1">
    <location>
        <begin position="1"/>
        <end position="42"/>
    </location>
</feature>
<keyword evidence="2" id="KW-0472">Membrane</keyword>
<feature type="compositionally biased region" description="Low complexity" evidence="1">
    <location>
        <begin position="10"/>
        <end position="29"/>
    </location>
</feature>
<dbReference type="AlphaFoldDB" id="A0A2P5I097"/>
<feature type="compositionally biased region" description="Low complexity" evidence="1">
    <location>
        <begin position="146"/>
        <end position="176"/>
    </location>
</feature>
<dbReference type="EMBL" id="MAVT02000431">
    <property type="protein sequence ID" value="POS75889.1"/>
    <property type="molecule type" value="Genomic_DNA"/>
</dbReference>
<evidence type="ECO:0000256" key="1">
    <source>
        <dbReference type="SAM" id="MobiDB-lite"/>
    </source>
</evidence>
<reference evidence="3" key="1">
    <citation type="submission" date="2017-09" db="EMBL/GenBank/DDBJ databases">
        <title>Polyketide synthases of a Diaporthe helianthi virulent isolate.</title>
        <authorList>
            <person name="Baroncelli R."/>
        </authorList>
    </citation>
    <scope>NUCLEOTIDE SEQUENCE [LARGE SCALE GENOMIC DNA]</scope>
    <source>
        <strain evidence="3">7/96</strain>
    </source>
</reference>
<gene>
    <name evidence="3" type="ORF">DHEL01_v205716</name>
</gene>
<evidence type="ECO:0000313" key="4">
    <source>
        <dbReference type="Proteomes" id="UP000094444"/>
    </source>
</evidence>
<feature type="compositionally biased region" description="Polar residues" evidence="1">
    <location>
        <begin position="30"/>
        <end position="39"/>
    </location>
</feature>
<dbReference type="Proteomes" id="UP000094444">
    <property type="component" value="Unassembled WGS sequence"/>
</dbReference>